<dbReference type="EC" id="2.7.7.7" evidence="26"/>
<dbReference type="InterPro" id="IPR029398">
    <property type="entry name" value="PolB_thumb"/>
</dbReference>
<dbReference type="AlphaFoldDB" id="A0A8D8Y7C8"/>
<evidence type="ECO:0000256" key="3">
    <source>
        <dbReference type="ARBA" id="ARBA00004496"/>
    </source>
</evidence>
<keyword evidence="13" id="KW-0460">Magnesium</keyword>
<feature type="active site" description="Nucleophile; Schiff-base intermediate with DNA; for 5'-dRP lyase activity" evidence="25">
    <location>
        <position position="127"/>
    </location>
</feature>
<accession>A0A8D8Y7C8</accession>
<evidence type="ECO:0000256" key="6">
    <source>
        <dbReference type="ARBA" id="ARBA00022490"/>
    </source>
</evidence>
<dbReference type="Gene3D" id="1.10.150.110">
    <property type="entry name" value="DNA polymerase beta, N-terminal domain-like"/>
    <property type="match status" value="1"/>
</dbReference>
<evidence type="ECO:0000256" key="23">
    <source>
        <dbReference type="ARBA" id="ARBA00045548"/>
    </source>
</evidence>
<evidence type="ECO:0000256" key="24">
    <source>
        <dbReference type="ARBA" id="ARBA00049244"/>
    </source>
</evidence>
<dbReference type="InterPro" id="IPR022312">
    <property type="entry name" value="DNA_pol_X"/>
</dbReference>
<evidence type="ECO:0000259" key="28">
    <source>
        <dbReference type="SMART" id="SM00278"/>
    </source>
</evidence>
<sequence length="391" mass="44350">MHYFMNLFFTVLIVLPQSKSLDNSASGVQRSKSGPKWVTLDPHWVKQLKFVNRMSKRKATSPDNNPNHDFCDFLFDLADYERTVNNNMFKFKAYKNAAAALAALPNRINSGTEALSIKGIGKSIAKKIDEFLSTGKLRKLDSIREDSTGQAIAELTRVSGIGPAKAKELIIQGITTIEDLRNREDLLTHHQIIGLRHLEDFEKRIPRTDVEQYEQLLKTAIAEMDPLYELTICGSYRRGLPSCGDIDVLLTHPAYVSNTSNPDPKQKKTATDLLKIVVERLQQKNLVDETLALGDVKFMGSCKLNGTMRRVDIRLTPFDQYYCAVLYFTGSDVFNQNMRKHALTQNFTLNEYTLRRLGETGLPGEAVTIGSEKDIFDYIDYPHKEPHDRNN</sequence>
<feature type="domain" description="Helix-hairpin-helix DNA-binding motif class 1" evidence="28">
    <location>
        <begin position="112"/>
        <end position="131"/>
    </location>
</feature>
<dbReference type="CDD" id="cd00141">
    <property type="entry name" value="NT_POLXc"/>
    <property type="match status" value="1"/>
</dbReference>
<keyword evidence="16" id="KW-0915">Sodium</keyword>
<dbReference type="GO" id="GO:0003887">
    <property type="term" value="F:DNA-directed DNA polymerase activity"/>
    <property type="evidence" value="ECO:0007669"/>
    <property type="project" value="UniProtKB-UniRule"/>
</dbReference>
<evidence type="ECO:0000256" key="2">
    <source>
        <dbReference type="ARBA" id="ARBA00004123"/>
    </source>
</evidence>
<feature type="chain" id="PRO_5034415407" description="DNA polymerase" evidence="27">
    <location>
        <begin position="21"/>
        <end position="391"/>
    </location>
</feature>
<keyword evidence="17" id="KW-0238">DNA-binding</keyword>
<evidence type="ECO:0000256" key="7">
    <source>
        <dbReference type="ARBA" id="ARBA00022634"/>
    </source>
</evidence>
<evidence type="ECO:0000256" key="17">
    <source>
        <dbReference type="ARBA" id="ARBA00023125"/>
    </source>
</evidence>
<evidence type="ECO:0000256" key="15">
    <source>
        <dbReference type="ARBA" id="ARBA00022932"/>
    </source>
</evidence>
<dbReference type="Gene3D" id="1.10.150.20">
    <property type="entry name" value="5' to 3' exonuclease, C-terminal subdomain"/>
    <property type="match status" value="1"/>
</dbReference>
<protein>
    <recommendedName>
        <fullName evidence="26">DNA polymerase</fullName>
        <ecNumber evidence="26">2.7.7.7</ecNumber>
    </recommendedName>
</protein>
<evidence type="ECO:0000256" key="1">
    <source>
        <dbReference type="ARBA" id="ARBA00001946"/>
    </source>
</evidence>
<keyword evidence="14" id="KW-0832">Ubl conjugation</keyword>
<dbReference type="InterPro" id="IPR003583">
    <property type="entry name" value="Hlx-hairpin-Hlx_DNA-bd_motif"/>
</dbReference>
<comment type="catalytic activity">
    <reaction evidence="24 26">
        <text>DNA(n) + a 2'-deoxyribonucleoside 5'-triphosphate = DNA(n+1) + diphosphate</text>
        <dbReference type="Rhea" id="RHEA:22508"/>
        <dbReference type="Rhea" id="RHEA-COMP:17339"/>
        <dbReference type="Rhea" id="RHEA-COMP:17340"/>
        <dbReference type="ChEBI" id="CHEBI:33019"/>
        <dbReference type="ChEBI" id="CHEBI:61560"/>
        <dbReference type="ChEBI" id="CHEBI:173112"/>
        <dbReference type="EC" id="2.7.7.7"/>
    </reaction>
</comment>
<dbReference type="FunFam" id="1.10.150.110:FF:000005">
    <property type="entry name" value="DNA polymerase POL4"/>
    <property type="match status" value="1"/>
</dbReference>
<dbReference type="Pfam" id="PF14792">
    <property type="entry name" value="DNA_pol_B_palm"/>
    <property type="match status" value="1"/>
</dbReference>
<dbReference type="InterPro" id="IPR002008">
    <property type="entry name" value="DNA_pol_X_beta-like"/>
</dbReference>
<dbReference type="InterPro" id="IPR027421">
    <property type="entry name" value="DNA_pol_lamdba_lyase_dom_sf"/>
</dbReference>
<dbReference type="InterPro" id="IPR002054">
    <property type="entry name" value="DNA-dir_DNA_pol_X"/>
</dbReference>
<dbReference type="Pfam" id="PF10391">
    <property type="entry name" value="DNA_pol_lambd_f"/>
    <property type="match status" value="1"/>
</dbReference>
<keyword evidence="18 26" id="KW-0234">DNA repair</keyword>
<dbReference type="SMART" id="SM00483">
    <property type="entry name" value="POLXc"/>
    <property type="match status" value="1"/>
</dbReference>
<name>A0A8D8Y7C8_9HEMI</name>
<evidence type="ECO:0000256" key="8">
    <source>
        <dbReference type="ARBA" id="ARBA00022679"/>
    </source>
</evidence>
<comment type="subcellular location">
    <subcellularLocation>
        <location evidence="3">Cytoplasm</location>
    </subcellularLocation>
    <subcellularLocation>
        <location evidence="2 26">Nucleus</location>
    </subcellularLocation>
</comment>
<dbReference type="InterPro" id="IPR010996">
    <property type="entry name" value="HHH_MUS81"/>
</dbReference>
<evidence type="ECO:0000256" key="26">
    <source>
        <dbReference type="RuleBase" id="RU366014"/>
    </source>
</evidence>
<keyword evidence="7" id="KW-0237">DNA synthesis</keyword>
<evidence type="ECO:0000256" key="14">
    <source>
        <dbReference type="ARBA" id="ARBA00022843"/>
    </source>
</evidence>
<keyword evidence="19" id="KW-0456">Lyase</keyword>
<keyword evidence="20 26" id="KW-0539">Nucleus</keyword>
<dbReference type="Pfam" id="PF14791">
    <property type="entry name" value="DNA_pol_B_thumb"/>
    <property type="match status" value="1"/>
</dbReference>
<evidence type="ECO:0000313" key="30">
    <source>
        <dbReference type="EMBL" id="CAG6721863.1"/>
    </source>
</evidence>
<comment type="catalytic activity">
    <reaction evidence="21">
        <text>2'-deoxyribonucleotide-(2'-deoxyribose 5'-phosphate)-2'-deoxyribonucleotide-DNA = a 3'-end 2'-deoxyribonucleotide-(2,3-dehydro-2,3-deoxyribose 5'-phosphate)-DNA + a 5'-end 5'-phospho-2'-deoxyribonucleoside-DNA + H(+)</text>
        <dbReference type="Rhea" id="RHEA:66592"/>
        <dbReference type="Rhea" id="RHEA-COMP:13180"/>
        <dbReference type="Rhea" id="RHEA-COMP:16897"/>
        <dbReference type="Rhea" id="RHEA-COMP:17067"/>
        <dbReference type="ChEBI" id="CHEBI:15378"/>
        <dbReference type="ChEBI" id="CHEBI:136412"/>
        <dbReference type="ChEBI" id="CHEBI:157695"/>
        <dbReference type="ChEBI" id="CHEBI:167181"/>
        <dbReference type="EC" id="4.2.99.18"/>
    </reaction>
</comment>
<dbReference type="GO" id="GO:0005634">
    <property type="term" value="C:nucleus"/>
    <property type="evidence" value="ECO:0007669"/>
    <property type="project" value="UniProtKB-SubCell"/>
</dbReference>
<evidence type="ECO:0000256" key="25">
    <source>
        <dbReference type="PIRSR" id="PIRSR622312-50"/>
    </source>
</evidence>
<evidence type="ECO:0000256" key="12">
    <source>
        <dbReference type="ARBA" id="ARBA00022763"/>
    </source>
</evidence>
<keyword evidence="12 26" id="KW-0227">DNA damage</keyword>
<dbReference type="InterPro" id="IPR028207">
    <property type="entry name" value="DNA_pol_B_palm_palm"/>
</dbReference>
<dbReference type="FunFam" id="3.30.210.10:FF:000002">
    <property type="entry name" value="DNA polymerase"/>
    <property type="match status" value="1"/>
</dbReference>
<dbReference type="SUPFAM" id="SSF47802">
    <property type="entry name" value="DNA polymerase beta, N-terminal domain-like"/>
    <property type="match status" value="1"/>
</dbReference>
<dbReference type="GO" id="GO:0005737">
    <property type="term" value="C:cytoplasm"/>
    <property type="evidence" value="ECO:0007669"/>
    <property type="project" value="UniProtKB-SubCell"/>
</dbReference>
<evidence type="ECO:0000256" key="11">
    <source>
        <dbReference type="ARBA" id="ARBA00022723"/>
    </source>
</evidence>
<keyword evidence="15 26" id="KW-0239">DNA-directed DNA polymerase</keyword>
<evidence type="ECO:0000256" key="9">
    <source>
        <dbReference type="ARBA" id="ARBA00022695"/>
    </source>
</evidence>
<feature type="signal peptide" evidence="27">
    <location>
        <begin position="1"/>
        <end position="20"/>
    </location>
</feature>
<dbReference type="InterPro" id="IPR043519">
    <property type="entry name" value="NT_sf"/>
</dbReference>
<dbReference type="SUPFAM" id="SSF81585">
    <property type="entry name" value="PsbU/PolX domain-like"/>
    <property type="match status" value="1"/>
</dbReference>
<organism evidence="30">
    <name type="scientific">Cacopsylla melanoneura</name>
    <dbReference type="NCBI Taxonomy" id="428564"/>
    <lineage>
        <taxon>Eukaryota</taxon>
        <taxon>Metazoa</taxon>
        <taxon>Ecdysozoa</taxon>
        <taxon>Arthropoda</taxon>
        <taxon>Hexapoda</taxon>
        <taxon>Insecta</taxon>
        <taxon>Pterygota</taxon>
        <taxon>Neoptera</taxon>
        <taxon>Paraneoptera</taxon>
        <taxon>Hemiptera</taxon>
        <taxon>Sternorrhyncha</taxon>
        <taxon>Psylloidea</taxon>
        <taxon>Psyllidae</taxon>
        <taxon>Psyllinae</taxon>
        <taxon>Cacopsylla</taxon>
    </lineage>
</organism>
<dbReference type="PRINTS" id="PR00870">
    <property type="entry name" value="DNAPOLXBETA"/>
</dbReference>
<dbReference type="GO" id="GO:0006303">
    <property type="term" value="P:double-strand break repair via nonhomologous end joining"/>
    <property type="evidence" value="ECO:0007669"/>
    <property type="project" value="TreeGrafter"/>
</dbReference>
<dbReference type="InterPro" id="IPR019843">
    <property type="entry name" value="DNA_pol-X_BS"/>
</dbReference>
<keyword evidence="8 26" id="KW-0808">Transferase</keyword>
<keyword evidence="6" id="KW-0963">Cytoplasm</keyword>
<dbReference type="PANTHER" id="PTHR11276">
    <property type="entry name" value="DNA POLYMERASE TYPE-X FAMILY MEMBER"/>
    <property type="match status" value="1"/>
</dbReference>
<evidence type="ECO:0000256" key="18">
    <source>
        <dbReference type="ARBA" id="ARBA00023204"/>
    </source>
</evidence>
<evidence type="ECO:0000256" key="16">
    <source>
        <dbReference type="ARBA" id="ARBA00023053"/>
    </source>
</evidence>
<reference evidence="30" key="1">
    <citation type="submission" date="2021-05" db="EMBL/GenBank/DDBJ databases">
        <authorList>
            <person name="Alioto T."/>
            <person name="Alioto T."/>
            <person name="Gomez Garrido J."/>
        </authorList>
    </citation>
    <scope>NUCLEOTIDE SEQUENCE</scope>
</reference>
<proteinExistence type="inferred from homology"/>
<dbReference type="GO" id="GO:0046872">
    <property type="term" value="F:metal ion binding"/>
    <property type="evidence" value="ECO:0007669"/>
    <property type="project" value="UniProtKB-UniRule"/>
</dbReference>
<dbReference type="SMART" id="SM00278">
    <property type="entry name" value="HhH1"/>
    <property type="match status" value="2"/>
</dbReference>
<dbReference type="InterPro" id="IPR037160">
    <property type="entry name" value="DNA_Pol_thumb_sf"/>
</dbReference>
<evidence type="ECO:0000256" key="22">
    <source>
        <dbReference type="ARBA" id="ARBA00044678"/>
    </source>
</evidence>
<comment type="cofactor">
    <cofactor evidence="1">
        <name>Mg(2+)</name>
        <dbReference type="ChEBI" id="CHEBI:18420"/>
    </cofactor>
</comment>
<evidence type="ECO:0000256" key="19">
    <source>
        <dbReference type="ARBA" id="ARBA00023239"/>
    </source>
</evidence>
<feature type="domain" description="Helix-hairpin-helix DNA-binding motif class 1" evidence="28">
    <location>
        <begin position="153"/>
        <end position="172"/>
    </location>
</feature>
<keyword evidence="27" id="KW-0732">Signal</keyword>
<evidence type="ECO:0000256" key="27">
    <source>
        <dbReference type="SAM" id="SignalP"/>
    </source>
</evidence>
<comment type="function">
    <text evidence="26">DNA polymerase that functions in several pathways of DNA repair. Involved in base excision repair (BER) responsible for repair of lesions that give rise to abasic (AP) sites in DNA. Also contributes to DNA double-strand break repair by non-homologous end joining and homologous recombination. Has both template-dependent and template-independent (terminal transferase) DNA polymerase activities. Has also a 5'-deoxyribose-5-phosphate lyase (dRP lyase) activity.</text>
</comment>
<comment type="function">
    <text evidence="23">Repair polymerase that plays a key role in base-excision repair. During this process, the damaged base is excised by specific DNA glycosylases, the DNA backbone is nicked at the abasic site by an apurinic/apyrimidic (AP) endonuclease, and POLB removes 5'-deoxyribose-phosphate from the preincised AP site acting as a 5'-deoxyribose-phosphate lyase (5'-dRP lyase); through its DNA polymerase activity, it adds one nucleotide to the 3' end of the arising single-nucleotide gap. Conducts 'gap-filling' DNA synthesis in a stepwise distributive fashion rather than in a processive fashion as for other DNA polymerases. It is also able to cleave sugar-phosphate bonds 3' to an intact AP site, acting as an AP lyase.</text>
</comment>
<evidence type="ECO:0000256" key="13">
    <source>
        <dbReference type="ARBA" id="ARBA00022842"/>
    </source>
</evidence>
<evidence type="ECO:0000256" key="21">
    <source>
        <dbReference type="ARBA" id="ARBA00044632"/>
    </source>
</evidence>
<dbReference type="PROSITE" id="PS00522">
    <property type="entry name" value="DNA_POLYMERASE_X"/>
    <property type="match status" value="1"/>
</dbReference>
<evidence type="ECO:0000256" key="4">
    <source>
        <dbReference type="ARBA" id="ARBA00008323"/>
    </source>
</evidence>
<dbReference type="GO" id="GO:0140078">
    <property type="term" value="F:class I DNA-(apurinic or apyrimidinic site) endonuclease activity"/>
    <property type="evidence" value="ECO:0007669"/>
    <property type="project" value="UniProtKB-EC"/>
</dbReference>
<dbReference type="SUPFAM" id="SSF81301">
    <property type="entry name" value="Nucleotidyltransferase"/>
    <property type="match status" value="1"/>
</dbReference>
<evidence type="ECO:0000256" key="20">
    <source>
        <dbReference type="ARBA" id="ARBA00023242"/>
    </source>
</evidence>
<dbReference type="GO" id="GO:0003677">
    <property type="term" value="F:DNA binding"/>
    <property type="evidence" value="ECO:0007669"/>
    <property type="project" value="UniProtKB-UniRule"/>
</dbReference>
<dbReference type="GO" id="GO:0006284">
    <property type="term" value="P:base-excision repair"/>
    <property type="evidence" value="ECO:0007669"/>
    <property type="project" value="TreeGrafter"/>
</dbReference>
<evidence type="ECO:0000256" key="10">
    <source>
        <dbReference type="ARBA" id="ARBA00022705"/>
    </source>
</evidence>
<evidence type="ECO:0000259" key="29">
    <source>
        <dbReference type="SMART" id="SM00483"/>
    </source>
</evidence>
<keyword evidence="9 26" id="KW-0548">Nucleotidyltransferase</keyword>
<keyword evidence="5" id="KW-0488">Methylation</keyword>
<dbReference type="PANTHER" id="PTHR11276:SF42">
    <property type="entry name" value="DNA POLYMERASE BETA"/>
    <property type="match status" value="1"/>
</dbReference>
<dbReference type="EMBL" id="HBUF01362856">
    <property type="protein sequence ID" value="CAG6721863.1"/>
    <property type="molecule type" value="Transcribed_RNA"/>
</dbReference>
<dbReference type="Gene3D" id="3.30.460.10">
    <property type="entry name" value="Beta Polymerase, domain 2"/>
    <property type="match status" value="1"/>
</dbReference>
<dbReference type="InterPro" id="IPR018944">
    <property type="entry name" value="DNA_pol_lambd_fingers_domain"/>
</dbReference>
<keyword evidence="10" id="KW-0235">DNA replication</keyword>
<comment type="similarity">
    <text evidence="4 26">Belongs to the DNA polymerase type-X family.</text>
</comment>
<keyword evidence="11" id="KW-0479">Metal-binding</keyword>
<evidence type="ECO:0000256" key="5">
    <source>
        <dbReference type="ARBA" id="ARBA00022481"/>
    </source>
</evidence>
<dbReference type="PRINTS" id="PR00869">
    <property type="entry name" value="DNAPOLX"/>
</dbReference>
<dbReference type="Pfam" id="PF14716">
    <property type="entry name" value="HHH_8"/>
    <property type="match status" value="1"/>
</dbReference>
<comment type="catalytic activity">
    <reaction evidence="22">
        <text>a 5'-end 2'-deoxyribose-2'-deoxyribonucleotide-DNA = (2E,4S)-4-hydroxypenten-2-al-5-phosphate + a 5'-end 5'-phospho-2'-deoxyribonucleoside-DNA + H(+)</text>
        <dbReference type="Rhea" id="RHEA:76255"/>
        <dbReference type="Rhea" id="RHEA-COMP:13180"/>
        <dbReference type="Rhea" id="RHEA-COMP:18657"/>
        <dbReference type="ChEBI" id="CHEBI:15378"/>
        <dbReference type="ChEBI" id="CHEBI:136412"/>
        <dbReference type="ChEBI" id="CHEBI:195194"/>
        <dbReference type="ChEBI" id="CHEBI:195195"/>
    </reaction>
</comment>
<dbReference type="Gene3D" id="3.30.210.10">
    <property type="entry name" value="DNA polymerase, thumb domain"/>
    <property type="match status" value="1"/>
</dbReference>
<feature type="domain" description="DNA-directed DNA polymerase X" evidence="29">
    <location>
        <begin position="65"/>
        <end position="390"/>
    </location>
</feature>